<dbReference type="RefSeq" id="WP_115981687.1">
    <property type="nucleotide sequence ID" value="NZ_JAVDQS010000001.1"/>
</dbReference>
<dbReference type="InterPro" id="IPR005901">
    <property type="entry name" value="GLPGLI"/>
</dbReference>
<organism evidence="1 2">
    <name type="scientific">Chryseobacterium geocarposphaerae</name>
    <dbReference type="NCBI Taxonomy" id="1416776"/>
    <lineage>
        <taxon>Bacteria</taxon>
        <taxon>Pseudomonadati</taxon>
        <taxon>Bacteroidota</taxon>
        <taxon>Flavobacteriia</taxon>
        <taxon>Flavobacteriales</taxon>
        <taxon>Weeksellaceae</taxon>
        <taxon>Chryseobacterium group</taxon>
        <taxon>Chryseobacterium</taxon>
    </lineage>
</organism>
<evidence type="ECO:0000313" key="2">
    <source>
        <dbReference type="Proteomes" id="UP001184853"/>
    </source>
</evidence>
<keyword evidence="2" id="KW-1185">Reference proteome</keyword>
<dbReference type="Proteomes" id="UP001184853">
    <property type="component" value="Unassembled WGS sequence"/>
</dbReference>
<gene>
    <name evidence="1" type="ORF">J2781_000303</name>
</gene>
<dbReference type="Pfam" id="PF09697">
    <property type="entry name" value="Porph_ging"/>
    <property type="match status" value="1"/>
</dbReference>
<comment type="caution">
    <text evidence="1">The sequence shown here is derived from an EMBL/GenBank/DDBJ whole genome shotgun (WGS) entry which is preliminary data.</text>
</comment>
<proteinExistence type="predicted"/>
<dbReference type="EMBL" id="JAVDQS010000001">
    <property type="protein sequence ID" value="MDR6403399.1"/>
    <property type="molecule type" value="Genomic_DNA"/>
</dbReference>
<accession>A0ABU1L9K6</accession>
<evidence type="ECO:0000313" key="1">
    <source>
        <dbReference type="EMBL" id="MDR6403399.1"/>
    </source>
</evidence>
<dbReference type="NCBIfam" id="TIGR01200">
    <property type="entry name" value="GLPGLI"/>
    <property type="match status" value="1"/>
</dbReference>
<reference evidence="1 2" key="1">
    <citation type="submission" date="2023-07" db="EMBL/GenBank/DDBJ databases">
        <title>Sorghum-associated microbial communities from plants grown in Nebraska, USA.</title>
        <authorList>
            <person name="Schachtman D."/>
        </authorList>
    </citation>
    <scope>NUCLEOTIDE SEQUENCE [LARGE SCALE GENOMIC DNA]</scope>
    <source>
        <strain evidence="1 2">DS1709</strain>
    </source>
</reference>
<protein>
    <submittedName>
        <fullName evidence="1">GLPGLI family protein</fullName>
    </submittedName>
</protein>
<name>A0ABU1L9K6_9FLAO</name>
<sequence length="233" mass="26887">MSKIFKVYICLGLIFNSLAFSQDLSIIYKFKKGGGEIGTYQLDIFKNHSIFYASNYCLKDQGAKSYLAIYKQNATPHIITLLDKADDTYIYTQKPNVLNWKILNENKIVGGYKAQKAEVFYKDEKWIAWFTADIPFQDGAFIFKGLPGLILNIENENYKFELSEINKSQAYCDIKIDDRKEIPYDKYENLFKNVSTKSNNLIENISNLNLGLEVDFKSTGEKINTVNILREIL</sequence>